<dbReference type="Gene3D" id="2.40.30.110">
    <property type="entry name" value="Aminomethyltransferase beta-barrel domains"/>
    <property type="match status" value="1"/>
</dbReference>
<evidence type="ECO:0000256" key="3">
    <source>
        <dbReference type="ARBA" id="ARBA00022679"/>
    </source>
</evidence>
<keyword evidence="2 5" id="KW-0032">Aminotransferase</keyword>
<dbReference type="InterPro" id="IPR027266">
    <property type="entry name" value="TrmE/GcvT-like"/>
</dbReference>
<evidence type="ECO:0000313" key="10">
    <source>
        <dbReference type="Proteomes" id="UP000199126"/>
    </source>
</evidence>
<gene>
    <name evidence="5" type="primary">gcvT</name>
    <name evidence="9" type="ORF">SAMN04487948_110117</name>
</gene>
<dbReference type="NCBIfam" id="TIGR00528">
    <property type="entry name" value="gcvT"/>
    <property type="match status" value="1"/>
</dbReference>
<feature type="binding site" evidence="6">
    <location>
        <position position="200"/>
    </location>
    <ligand>
        <name>substrate</name>
    </ligand>
</feature>
<dbReference type="NCBIfam" id="NF001567">
    <property type="entry name" value="PRK00389.1"/>
    <property type="match status" value="1"/>
</dbReference>
<comment type="similarity">
    <text evidence="1 5">Belongs to the GcvT family.</text>
</comment>
<dbReference type="OrthoDB" id="2001at2157"/>
<keyword evidence="9" id="KW-0489">Methyltransferase</keyword>
<dbReference type="PANTHER" id="PTHR43757">
    <property type="entry name" value="AMINOMETHYLTRANSFERASE"/>
    <property type="match status" value="1"/>
</dbReference>
<dbReference type="InterPro" id="IPR013977">
    <property type="entry name" value="GcvT_C"/>
</dbReference>
<dbReference type="FunFam" id="2.40.30.110:FF:000003">
    <property type="entry name" value="Aminomethyltransferase"/>
    <property type="match status" value="1"/>
</dbReference>
<dbReference type="EC" id="2.1.2.10" evidence="5"/>
<feature type="domain" description="Aminomethyltransferase C-terminal" evidence="8">
    <location>
        <begin position="284"/>
        <end position="359"/>
    </location>
</feature>
<evidence type="ECO:0000256" key="2">
    <source>
        <dbReference type="ARBA" id="ARBA00022576"/>
    </source>
</evidence>
<dbReference type="PANTHER" id="PTHR43757:SF2">
    <property type="entry name" value="AMINOMETHYLTRANSFERASE, MITOCHONDRIAL"/>
    <property type="match status" value="1"/>
</dbReference>
<dbReference type="InterPro" id="IPR028896">
    <property type="entry name" value="GcvT/YgfZ/DmdA"/>
</dbReference>
<evidence type="ECO:0000256" key="4">
    <source>
        <dbReference type="ARBA" id="ARBA00047665"/>
    </source>
</evidence>
<protein>
    <recommendedName>
        <fullName evidence="5">Probable aminomethyltransferase</fullName>
        <ecNumber evidence="5">2.1.2.10</ecNumber>
    </recommendedName>
    <alternativeName>
        <fullName evidence="5">Glycine cleavage system T protein</fullName>
    </alternativeName>
</protein>
<dbReference type="SUPFAM" id="SSF103025">
    <property type="entry name" value="Folate-binding domain"/>
    <property type="match status" value="1"/>
</dbReference>
<dbReference type="InterPro" id="IPR029043">
    <property type="entry name" value="GcvT/YgfZ_C"/>
</dbReference>
<dbReference type="InterPro" id="IPR006222">
    <property type="entry name" value="GCVT_N"/>
</dbReference>
<dbReference type="GO" id="GO:0032259">
    <property type="term" value="P:methylation"/>
    <property type="evidence" value="ECO:0007669"/>
    <property type="project" value="UniProtKB-KW"/>
</dbReference>
<dbReference type="GO" id="GO:0008168">
    <property type="term" value="F:methyltransferase activity"/>
    <property type="evidence" value="ECO:0007669"/>
    <property type="project" value="UniProtKB-KW"/>
</dbReference>
<dbReference type="Proteomes" id="UP000199126">
    <property type="component" value="Unassembled WGS sequence"/>
</dbReference>
<dbReference type="InterPro" id="IPR006223">
    <property type="entry name" value="GcvT"/>
</dbReference>
<keyword evidence="3 5" id="KW-0808">Transferase</keyword>
<dbReference type="Pfam" id="PF08669">
    <property type="entry name" value="GCV_T_C"/>
    <property type="match status" value="1"/>
</dbReference>
<keyword evidence="10" id="KW-1185">Reference proteome</keyword>
<dbReference type="Gene3D" id="4.10.1250.10">
    <property type="entry name" value="Aminomethyltransferase fragment"/>
    <property type="match status" value="1"/>
</dbReference>
<dbReference type="Pfam" id="PF01571">
    <property type="entry name" value="GCV_T"/>
    <property type="match status" value="1"/>
</dbReference>
<dbReference type="AlphaFoldDB" id="A0A1H8UD30"/>
<proteinExistence type="inferred from homology"/>
<reference evidence="10" key="1">
    <citation type="submission" date="2016-10" db="EMBL/GenBank/DDBJ databases">
        <authorList>
            <person name="Varghese N."/>
            <person name="Submissions S."/>
        </authorList>
    </citation>
    <scope>NUCLEOTIDE SEQUENCE [LARGE SCALE GENOMIC DNA]</scope>
    <source>
        <strain evidence="10">CGMCC 1.10121</strain>
    </source>
</reference>
<comment type="subunit">
    <text evidence="5">The glycine cleavage system is composed of four proteins: P, T, L and H.</text>
</comment>
<dbReference type="GO" id="GO:0008483">
    <property type="term" value="F:transaminase activity"/>
    <property type="evidence" value="ECO:0007669"/>
    <property type="project" value="UniProtKB-KW"/>
</dbReference>
<evidence type="ECO:0000256" key="6">
    <source>
        <dbReference type="PIRSR" id="PIRSR006487-1"/>
    </source>
</evidence>
<evidence type="ECO:0000313" key="9">
    <source>
        <dbReference type="EMBL" id="SEP01081.1"/>
    </source>
</evidence>
<dbReference type="Gene3D" id="3.30.1360.120">
    <property type="entry name" value="Probable tRNA modification gtpase trme, domain 1"/>
    <property type="match status" value="1"/>
</dbReference>
<dbReference type="GO" id="GO:0005960">
    <property type="term" value="C:glycine cleavage complex"/>
    <property type="evidence" value="ECO:0007669"/>
    <property type="project" value="InterPro"/>
</dbReference>
<accession>A0A1H8UD30</accession>
<evidence type="ECO:0000256" key="1">
    <source>
        <dbReference type="ARBA" id="ARBA00008609"/>
    </source>
</evidence>
<evidence type="ECO:0000259" key="8">
    <source>
        <dbReference type="Pfam" id="PF08669"/>
    </source>
</evidence>
<evidence type="ECO:0000259" key="7">
    <source>
        <dbReference type="Pfam" id="PF01571"/>
    </source>
</evidence>
<evidence type="ECO:0000256" key="5">
    <source>
        <dbReference type="HAMAP-Rule" id="MF_00259"/>
    </source>
</evidence>
<dbReference type="Gene3D" id="3.30.70.1400">
    <property type="entry name" value="Aminomethyltransferase beta-barrel domains"/>
    <property type="match status" value="1"/>
</dbReference>
<dbReference type="PIRSF" id="PIRSF006487">
    <property type="entry name" value="GcvT"/>
    <property type="match status" value="1"/>
</dbReference>
<dbReference type="GO" id="GO:0004047">
    <property type="term" value="F:aminomethyltransferase activity"/>
    <property type="evidence" value="ECO:0007669"/>
    <property type="project" value="UniProtKB-UniRule"/>
</dbReference>
<dbReference type="SUPFAM" id="SSF101790">
    <property type="entry name" value="Aminomethyltransferase beta-barrel domain"/>
    <property type="match status" value="1"/>
</dbReference>
<dbReference type="EMBL" id="FODV01000010">
    <property type="protein sequence ID" value="SEP01081.1"/>
    <property type="molecule type" value="Genomic_DNA"/>
</dbReference>
<organism evidence="9 10">
    <name type="scientific">Halogranum amylolyticum</name>
    <dbReference type="NCBI Taxonomy" id="660520"/>
    <lineage>
        <taxon>Archaea</taxon>
        <taxon>Methanobacteriati</taxon>
        <taxon>Methanobacteriota</taxon>
        <taxon>Stenosarchaea group</taxon>
        <taxon>Halobacteria</taxon>
        <taxon>Halobacteriales</taxon>
        <taxon>Haloferacaceae</taxon>
    </lineage>
</organism>
<dbReference type="RefSeq" id="WP_089826086.1">
    <property type="nucleotide sequence ID" value="NZ_FODV01000010.1"/>
</dbReference>
<dbReference type="HAMAP" id="MF_00259">
    <property type="entry name" value="GcvT"/>
    <property type="match status" value="1"/>
</dbReference>
<name>A0A1H8UD30_9EURY</name>
<feature type="domain" description="GCVT N-terminal" evidence="7">
    <location>
        <begin position="8"/>
        <end position="264"/>
    </location>
</feature>
<sequence>MSLRKPPLYQAHLDAGAEFTDFGGWEMPVKYDTISTEHAAVRDSVGIFDVSHMSEVKVSGTDATELMNRLTSNDVRDLDRGDAQYSCILNEDGIIIDDTVVYSYPDENAYLFVPNAGHGEQMVDRWSKYSRQLGLQVSVENKTEEMGLVAVQGPDAIEIVENRSRDSITDLGRFSMAQTAIEGVECLIARTGYTGEDGVEIFFDTTDSEEMWKSFSDVPACGLGARDTLRLEAGLLLSGQDFDPKSEPRTPLEAKLSFVVDLSKPRFVGQDALKALEENGVEEKLVGLHLNERGIPRNGYEVTDEGESIGHVTSGTMSPTLNEPIALAYVDSDKADENQSVEVQIRGRAVPATIVNHRFLSSLTNDNE</sequence>
<dbReference type="GO" id="GO:0019464">
    <property type="term" value="P:glycine decarboxylation via glycine cleavage system"/>
    <property type="evidence" value="ECO:0007669"/>
    <property type="project" value="UniProtKB-UniRule"/>
</dbReference>
<comment type="catalytic activity">
    <reaction evidence="4 5">
        <text>N(6)-[(R)-S(8)-aminomethyldihydrolipoyl]-L-lysyl-[protein] + (6S)-5,6,7,8-tetrahydrofolate = N(6)-[(R)-dihydrolipoyl]-L-lysyl-[protein] + (6R)-5,10-methylene-5,6,7,8-tetrahydrofolate + NH4(+)</text>
        <dbReference type="Rhea" id="RHEA:16945"/>
        <dbReference type="Rhea" id="RHEA-COMP:10475"/>
        <dbReference type="Rhea" id="RHEA-COMP:10492"/>
        <dbReference type="ChEBI" id="CHEBI:15636"/>
        <dbReference type="ChEBI" id="CHEBI:28938"/>
        <dbReference type="ChEBI" id="CHEBI:57453"/>
        <dbReference type="ChEBI" id="CHEBI:83100"/>
        <dbReference type="ChEBI" id="CHEBI:83143"/>
        <dbReference type="EC" id="2.1.2.10"/>
    </reaction>
</comment>
<comment type="function">
    <text evidence="5">The glycine cleavage system catalyzes the degradation of glycine.</text>
</comment>
<dbReference type="InterPro" id="IPR022903">
    <property type="entry name" value="GcvT_bac"/>
</dbReference>